<keyword evidence="2" id="KW-1185">Reference proteome</keyword>
<evidence type="ECO:0000313" key="1">
    <source>
        <dbReference type="EMBL" id="KAH7843856.1"/>
    </source>
</evidence>
<organism evidence="1 2">
    <name type="scientific">Vaccinium darrowii</name>
    <dbReference type="NCBI Taxonomy" id="229202"/>
    <lineage>
        <taxon>Eukaryota</taxon>
        <taxon>Viridiplantae</taxon>
        <taxon>Streptophyta</taxon>
        <taxon>Embryophyta</taxon>
        <taxon>Tracheophyta</taxon>
        <taxon>Spermatophyta</taxon>
        <taxon>Magnoliopsida</taxon>
        <taxon>eudicotyledons</taxon>
        <taxon>Gunneridae</taxon>
        <taxon>Pentapetalae</taxon>
        <taxon>asterids</taxon>
        <taxon>Ericales</taxon>
        <taxon>Ericaceae</taxon>
        <taxon>Vaccinioideae</taxon>
        <taxon>Vaccinieae</taxon>
        <taxon>Vaccinium</taxon>
    </lineage>
</organism>
<accession>A0ACB7XSA5</accession>
<gene>
    <name evidence="1" type="ORF">Vadar_021445</name>
</gene>
<name>A0ACB7XSA5_9ERIC</name>
<sequence length="621" mass="69535">MDSSETTEEENKGHRNLWLRRFLAFLFFLIAFLSLSFMIGFVAVFVGSTSISNPISVSSQCKIVSSSVDLRSSKVCELGLLNYKAKHVFYPFERKKFRCRHDYYWASVFKVEYKDHSGETRVSLAEAPNEALPLDCRPNFGVAWLTKDKFKVNETYDCWYTFGLSKVYIYHNSFFNCHAKGPSMVEMLRRFFILSPRILESWFASRRSWFRKWEAIAGAVAGFSTSLISISLIRVLQQLKSCWPQICGVKMLTRLKQVDDQDVYPEPRVEDPELPIPELLISELLIPELLNPELLIPELLNPELLNPELLISGLLISELLIPELLNPELLISELLIPELLNPELLIPELLISEFEHAIRSCSCNPELLISELGMQSGVAHPIRSCSSNPELLIRSCSLRSWVLCLVPNLSNSRQFHCHPLIGQRSSSCDLRFLVPSYVASVLTLYWSNAAPHGLGTLGPAVDPLLSLAAWLSRSGPVVQSSGLDPFMGLAAQSRSGKNPRFSFFAIGADQLFSSPAGQFLSNTDHANSCQFGLMLLVLQGCLLEAFVCLSCTICSRFKSCWPLSSGLSNVLLPLDGCLFEFPIDKRLRRALCLYLGYTSPLSFRDLGCSPTLGLGAYSGPK</sequence>
<comment type="caution">
    <text evidence="1">The sequence shown here is derived from an EMBL/GenBank/DDBJ whole genome shotgun (WGS) entry which is preliminary data.</text>
</comment>
<protein>
    <submittedName>
        <fullName evidence="1">Uncharacterized protein</fullName>
    </submittedName>
</protein>
<dbReference type="EMBL" id="CM037151">
    <property type="protein sequence ID" value="KAH7843856.1"/>
    <property type="molecule type" value="Genomic_DNA"/>
</dbReference>
<evidence type="ECO:0000313" key="2">
    <source>
        <dbReference type="Proteomes" id="UP000828048"/>
    </source>
</evidence>
<reference evidence="1 2" key="1">
    <citation type="journal article" date="2021" name="Hortic Res">
        <title>High-quality reference genome and annotation aids understanding of berry development for evergreen blueberry (Vaccinium darrowii).</title>
        <authorList>
            <person name="Yu J."/>
            <person name="Hulse-Kemp A.M."/>
            <person name="Babiker E."/>
            <person name="Staton M."/>
        </authorList>
    </citation>
    <scope>NUCLEOTIDE SEQUENCE [LARGE SCALE GENOMIC DNA]</scope>
    <source>
        <strain evidence="2">cv. NJ 8807/NJ 8810</strain>
        <tissue evidence="1">Young leaf</tissue>
    </source>
</reference>
<dbReference type="Proteomes" id="UP000828048">
    <property type="component" value="Chromosome 1"/>
</dbReference>
<proteinExistence type="predicted"/>